<protein>
    <submittedName>
        <fullName evidence="1">Uncharacterized protein</fullName>
    </submittedName>
</protein>
<dbReference type="EMBL" id="JAGFNK010000074">
    <property type="protein sequence ID" value="KAI9508998.1"/>
    <property type="molecule type" value="Genomic_DNA"/>
</dbReference>
<gene>
    <name evidence="1" type="ORF">F5148DRAFT_1283412</name>
</gene>
<accession>A0ACC0UBB1</accession>
<dbReference type="Proteomes" id="UP001207468">
    <property type="component" value="Unassembled WGS sequence"/>
</dbReference>
<proteinExistence type="predicted"/>
<organism evidence="1 2">
    <name type="scientific">Russula earlei</name>
    <dbReference type="NCBI Taxonomy" id="71964"/>
    <lineage>
        <taxon>Eukaryota</taxon>
        <taxon>Fungi</taxon>
        <taxon>Dikarya</taxon>
        <taxon>Basidiomycota</taxon>
        <taxon>Agaricomycotina</taxon>
        <taxon>Agaricomycetes</taxon>
        <taxon>Russulales</taxon>
        <taxon>Russulaceae</taxon>
        <taxon>Russula</taxon>
    </lineage>
</organism>
<evidence type="ECO:0000313" key="1">
    <source>
        <dbReference type="EMBL" id="KAI9508998.1"/>
    </source>
</evidence>
<evidence type="ECO:0000313" key="2">
    <source>
        <dbReference type="Proteomes" id="UP001207468"/>
    </source>
</evidence>
<comment type="caution">
    <text evidence="1">The sequence shown here is derived from an EMBL/GenBank/DDBJ whole genome shotgun (WGS) entry which is preliminary data.</text>
</comment>
<name>A0ACC0UBB1_9AGAM</name>
<keyword evidence="2" id="KW-1185">Reference proteome</keyword>
<reference evidence="1" key="1">
    <citation type="submission" date="2021-03" db="EMBL/GenBank/DDBJ databases">
        <title>Evolutionary priming and transition to the ectomycorrhizal habit in an iconic lineage of mushroom-forming fungi: is preadaptation a requirement?</title>
        <authorList>
            <consortium name="DOE Joint Genome Institute"/>
            <person name="Looney B.P."/>
            <person name="Miyauchi S."/>
            <person name="Morin E."/>
            <person name="Drula E."/>
            <person name="Courty P.E."/>
            <person name="Chicoki N."/>
            <person name="Fauchery L."/>
            <person name="Kohler A."/>
            <person name="Kuo A."/>
            <person name="LaButti K."/>
            <person name="Pangilinan J."/>
            <person name="Lipzen A."/>
            <person name="Riley R."/>
            <person name="Andreopoulos W."/>
            <person name="He G."/>
            <person name="Johnson J."/>
            <person name="Barry K.W."/>
            <person name="Grigoriev I.V."/>
            <person name="Nagy L."/>
            <person name="Hibbett D."/>
            <person name="Henrissat B."/>
            <person name="Matheny P.B."/>
            <person name="Labbe J."/>
            <person name="Martin A.F."/>
        </authorList>
    </citation>
    <scope>NUCLEOTIDE SEQUENCE</scope>
    <source>
        <strain evidence="1">BPL698</strain>
    </source>
</reference>
<sequence length="323" mass="36516">MVNFQDPVVVVKDFLALINFWHVVKGLFVWEFFTNLDYEWDIIRGRRPFRWTIWVYSVARISTLAAVFISFVTLDVTAPINCQIFSYTGIAAASLLIVIRVVAVWNRNRIVVVIAAALWLADIVTIIIGMSRPIALLSRMSSISFKTPFHLQLRAVYFPLRKTCVVLNTHVNTLNILFTLGIDILFLLIMLVGLFDMRRTEGGTFGIGRLLWNQGVLWLVIATIAEFPPTIFMLLNLNGVVHSTSFLGWSRLSIAATRMYRSLTDFVSRSTNMYDFLPFFYSPLLTAVDDSTSHSDKPSKSSIAIPPRGRSITLLKTTLAGLQ</sequence>